<dbReference type="PANTHER" id="PTHR37953">
    <property type="entry name" value="UPF0127 PROTEIN MJ1496"/>
    <property type="match status" value="1"/>
</dbReference>
<sequence>MAIRGRALLRMLLVPAAVALAACSTQAAPDTAGTAPAQAEGRHPVSGLEVTDLTVTSGGQVHRFRVEVAATPQDQARGLMFRTAMGADEGMIFPLAQVRMASFWMRNTVIPLDIIFIGPDNRILNIAAMTTPYSEEPIPSIAPAKAVLELNGGRAEQLGIAPGDLVEW</sequence>
<dbReference type="InterPro" id="IPR038695">
    <property type="entry name" value="Saro_0823-like_sf"/>
</dbReference>
<dbReference type="EMBL" id="JBHRST010000004">
    <property type="protein sequence ID" value="MFC3096947.1"/>
    <property type="molecule type" value="Genomic_DNA"/>
</dbReference>
<keyword evidence="1" id="KW-0732">Signal</keyword>
<reference evidence="3" key="1">
    <citation type="journal article" date="2019" name="Int. J. Syst. Evol. Microbiol.">
        <title>The Global Catalogue of Microorganisms (GCM) 10K type strain sequencing project: providing services to taxonomists for standard genome sequencing and annotation.</title>
        <authorList>
            <consortium name="The Broad Institute Genomics Platform"/>
            <consortium name="The Broad Institute Genome Sequencing Center for Infectious Disease"/>
            <person name="Wu L."/>
            <person name="Ma J."/>
        </authorList>
    </citation>
    <scope>NUCLEOTIDE SEQUENCE [LARGE SCALE GENOMIC DNA]</scope>
    <source>
        <strain evidence="3">KCTC 52607</strain>
    </source>
</reference>
<protein>
    <submittedName>
        <fullName evidence="2">DUF192 domain-containing protein</fullName>
    </submittedName>
</protein>
<evidence type="ECO:0000313" key="2">
    <source>
        <dbReference type="EMBL" id="MFC3096947.1"/>
    </source>
</evidence>
<dbReference type="PROSITE" id="PS51257">
    <property type="entry name" value="PROKAR_LIPOPROTEIN"/>
    <property type="match status" value="1"/>
</dbReference>
<feature type="chain" id="PRO_5046830713" evidence="1">
    <location>
        <begin position="28"/>
        <end position="168"/>
    </location>
</feature>
<organism evidence="2 3">
    <name type="scientific">Alteraurantiacibacter palmitatis</name>
    <dbReference type="NCBI Taxonomy" id="2054628"/>
    <lineage>
        <taxon>Bacteria</taxon>
        <taxon>Pseudomonadati</taxon>
        <taxon>Pseudomonadota</taxon>
        <taxon>Alphaproteobacteria</taxon>
        <taxon>Sphingomonadales</taxon>
        <taxon>Erythrobacteraceae</taxon>
        <taxon>Alteraurantiacibacter</taxon>
    </lineage>
</organism>
<feature type="signal peptide" evidence="1">
    <location>
        <begin position="1"/>
        <end position="27"/>
    </location>
</feature>
<evidence type="ECO:0000313" key="3">
    <source>
        <dbReference type="Proteomes" id="UP001595456"/>
    </source>
</evidence>
<accession>A0ABV7E5Q9</accession>
<evidence type="ECO:0000256" key="1">
    <source>
        <dbReference type="SAM" id="SignalP"/>
    </source>
</evidence>
<gene>
    <name evidence="2" type="ORF">ACFODU_03945</name>
</gene>
<dbReference type="Pfam" id="PF02643">
    <property type="entry name" value="DUF192"/>
    <property type="match status" value="1"/>
</dbReference>
<proteinExistence type="predicted"/>
<dbReference type="PANTHER" id="PTHR37953:SF1">
    <property type="entry name" value="UPF0127 PROTEIN MJ1496"/>
    <property type="match status" value="1"/>
</dbReference>
<dbReference type="InterPro" id="IPR003795">
    <property type="entry name" value="DUF192"/>
</dbReference>
<dbReference type="RefSeq" id="WP_336925853.1">
    <property type="nucleotide sequence ID" value="NZ_JBANRO010000005.1"/>
</dbReference>
<comment type="caution">
    <text evidence="2">The sequence shown here is derived from an EMBL/GenBank/DDBJ whole genome shotgun (WGS) entry which is preliminary data.</text>
</comment>
<dbReference type="Proteomes" id="UP001595456">
    <property type="component" value="Unassembled WGS sequence"/>
</dbReference>
<name>A0ABV7E5Q9_9SPHN</name>
<keyword evidence="3" id="KW-1185">Reference proteome</keyword>
<dbReference type="Gene3D" id="2.60.120.1140">
    <property type="entry name" value="Protein of unknown function DUF192"/>
    <property type="match status" value="1"/>
</dbReference>